<reference evidence="1" key="1">
    <citation type="submission" date="2022-04" db="EMBL/GenBank/DDBJ databases">
        <title>Genome of the entomopathogenic fungus Entomophthora muscae.</title>
        <authorList>
            <person name="Elya C."/>
            <person name="Lovett B.R."/>
            <person name="Lee E."/>
            <person name="Macias A.M."/>
            <person name="Hajek A.E."/>
            <person name="De Bivort B.L."/>
            <person name="Kasson M.T."/>
            <person name="De Fine Licht H.H."/>
            <person name="Stajich J.E."/>
        </authorList>
    </citation>
    <scope>NUCLEOTIDE SEQUENCE</scope>
    <source>
        <strain evidence="1">Berkeley</strain>
    </source>
</reference>
<protein>
    <submittedName>
        <fullName evidence="1">Uncharacterized protein</fullName>
    </submittedName>
</protein>
<sequence>MSSKKKQSKPKRSLKSCYVNQWLLLSKKEKEKKKPLNQQDSTKETLLNIQKEVTALKKLVNGRTSKKRTEALNPSIVKPIPEDNNMGYTVPMDFDSNIAWLEASWKELFETSIPLLRCMENTALSAGQQLYKVELDWFLQKATNLEISQEEQEKILVFCCPVALSWALPG</sequence>
<dbReference type="EMBL" id="QTSX02000711">
    <property type="protein sequence ID" value="KAJ9086802.1"/>
    <property type="molecule type" value="Genomic_DNA"/>
</dbReference>
<evidence type="ECO:0000313" key="1">
    <source>
        <dbReference type="EMBL" id="KAJ9086802.1"/>
    </source>
</evidence>
<organism evidence="1 2">
    <name type="scientific">Entomophthora muscae</name>
    <dbReference type="NCBI Taxonomy" id="34485"/>
    <lineage>
        <taxon>Eukaryota</taxon>
        <taxon>Fungi</taxon>
        <taxon>Fungi incertae sedis</taxon>
        <taxon>Zoopagomycota</taxon>
        <taxon>Entomophthoromycotina</taxon>
        <taxon>Entomophthoromycetes</taxon>
        <taxon>Entomophthorales</taxon>
        <taxon>Entomophthoraceae</taxon>
        <taxon>Entomophthora</taxon>
    </lineage>
</organism>
<accession>A0ACC2UJ64</accession>
<evidence type="ECO:0000313" key="2">
    <source>
        <dbReference type="Proteomes" id="UP001165960"/>
    </source>
</evidence>
<gene>
    <name evidence="1" type="ORF">DSO57_1000426</name>
</gene>
<dbReference type="Proteomes" id="UP001165960">
    <property type="component" value="Unassembled WGS sequence"/>
</dbReference>
<name>A0ACC2UJ64_9FUNG</name>
<keyword evidence="2" id="KW-1185">Reference proteome</keyword>
<proteinExistence type="predicted"/>
<comment type="caution">
    <text evidence="1">The sequence shown here is derived from an EMBL/GenBank/DDBJ whole genome shotgun (WGS) entry which is preliminary data.</text>
</comment>